<dbReference type="SUPFAM" id="SSF47954">
    <property type="entry name" value="Cyclin-like"/>
    <property type="match status" value="1"/>
</dbReference>
<proteinExistence type="predicted"/>
<feature type="compositionally biased region" description="Low complexity" evidence="1">
    <location>
        <begin position="301"/>
        <end position="315"/>
    </location>
</feature>
<dbReference type="GO" id="GO:0000307">
    <property type="term" value="C:cyclin-dependent protein kinase holoenzyme complex"/>
    <property type="evidence" value="ECO:0007669"/>
    <property type="project" value="TreeGrafter"/>
</dbReference>
<dbReference type="CDD" id="cd20558">
    <property type="entry name" value="CYCLIN_ScPCL7-like"/>
    <property type="match status" value="1"/>
</dbReference>
<feature type="compositionally biased region" description="Basic residues" evidence="1">
    <location>
        <begin position="358"/>
        <end position="377"/>
    </location>
</feature>
<dbReference type="Gene3D" id="1.10.472.10">
    <property type="entry name" value="Cyclin-like"/>
    <property type="match status" value="1"/>
</dbReference>
<feature type="compositionally biased region" description="Basic residues" evidence="1">
    <location>
        <begin position="316"/>
        <end position="326"/>
    </location>
</feature>
<feature type="compositionally biased region" description="Low complexity" evidence="1">
    <location>
        <begin position="265"/>
        <end position="280"/>
    </location>
</feature>
<dbReference type="InterPro" id="IPR013922">
    <property type="entry name" value="Cyclin_PHO80-like"/>
</dbReference>
<dbReference type="GO" id="GO:0019901">
    <property type="term" value="F:protein kinase binding"/>
    <property type="evidence" value="ECO:0007669"/>
    <property type="project" value="InterPro"/>
</dbReference>
<feature type="region of interest" description="Disordered" evidence="1">
    <location>
        <begin position="265"/>
        <end position="403"/>
    </location>
</feature>
<dbReference type="Pfam" id="PF08613">
    <property type="entry name" value="Cyclin"/>
    <property type="match status" value="1"/>
</dbReference>
<dbReference type="AlphaFoldDB" id="A0A165HNN3"/>
<dbReference type="GO" id="GO:0016538">
    <property type="term" value="F:cyclin-dependent protein serine/threonine kinase regulator activity"/>
    <property type="evidence" value="ECO:0007669"/>
    <property type="project" value="TreeGrafter"/>
</dbReference>
<accession>A0A165HNN3</accession>
<dbReference type="STRING" id="1353952.A0A165HNN3"/>
<organism evidence="2 3">
    <name type="scientific">Calocera cornea HHB12733</name>
    <dbReference type="NCBI Taxonomy" id="1353952"/>
    <lineage>
        <taxon>Eukaryota</taxon>
        <taxon>Fungi</taxon>
        <taxon>Dikarya</taxon>
        <taxon>Basidiomycota</taxon>
        <taxon>Agaricomycotina</taxon>
        <taxon>Dacrymycetes</taxon>
        <taxon>Dacrymycetales</taxon>
        <taxon>Dacrymycetaceae</taxon>
        <taxon>Calocera</taxon>
    </lineage>
</organism>
<dbReference type="GO" id="GO:0005634">
    <property type="term" value="C:nucleus"/>
    <property type="evidence" value="ECO:0007669"/>
    <property type="project" value="TreeGrafter"/>
</dbReference>
<dbReference type="PANTHER" id="PTHR15615">
    <property type="match status" value="1"/>
</dbReference>
<name>A0A165HNN3_9BASI</name>
<keyword evidence="3" id="KW-1185">Reference proteome</keyword>
<evidence type="ECO:0000313" key="2">
    <source>
        <dbReference type="EMBL" id="KZT59523.1"/>
    </source>
</evidence>
<protein>
    <submittedName>
        <fullName evidence="2">Cyclin-domain-containing protein</fullName>
    </submittedName>
</protein>
<reference evidence="2 3" key="1">
    <citation type="journal article" date="2016" name="Mol. Biol. Evol.">
        <title>Comparative Genomics of Early-Diverging Mushroom-Forming Fungi Provides Insights into the Origins of Lignocellulose Decay Capabilities.</title>
        <authorList>
            <person name="Nagy L.G."/>
            <person name="Riley R."/>
            <person name="Tritt A."/>
            <person name="Adam C."/>
            <person name="Daum C."/>
            <person name="Floudas D."/>
            <person name="Sun H."/>
            <person name="Yadav J.S."/>
            <person name="Pangilinan J."/>
            <person name="Larsson K.H."/>
            <person name="Matsuura K."/>
            <person name="Barry K."/>
            <person name="Labutti K."/>
            <person name="Kuo R."/>
            <person name="Ohm R.A."/>
            <person name="Bhattacharya S.S."/>
            <person name="Shirouzu T."/>
            <person name="Yoshinaga Y."/>
            <person name="Martin F.M."/>
            <person name="Grigoriev I.V."/>
            <person name="Hibbett D.S."/>
        </authorList>
    </citation>
    <scope>NUCLEOTIDE SEQUENCE [LARGE SCALE GENOMIC DNA]</scope>
    <source>
        <strain evidence="2 3">HHB12733</strain>
    </source>
</reference>
<dbReference type="Proteomes" id="UP000076842">
    <property type="component" value="Unassembled WGS sequence"/>
</dbReference>
<feature type="compositionally biased region" description="Low complexity" evidence="1">
    <location>
        <begin position="340"/>
        <end position="357"/>
    </location>
</feature>
<dbReference type="InParanoid" id="A0A165HNN3"/>
<dbReference type="OrthoDB" id="337735at2759"/>
<evidence type="ECO:0000313" key="3">
    <source>
        <dbReference type="Proteomes" id="UP000076842"/>
    </source>
</evidence>
<gene>
    <name evidence="2" type="ORF">CALCODRAFT_185397</name>
</gene>
<evidence type="ECO:0000256" key="1">
    <source>
        <dbReference type="SAM" id="MobiDB-lite"/>
    </source>
</evidence>
<sequence>MAHSPDGEPAPRATANPHPPHSSPSSPSHRPTTDTDTDTDTDHDHDHDHDHDTGTSVSGESSDSPRGSARTVLPRNFEHAPLHAILVLVGKPLLLHPPFSTRLMRPAAFPTAADMLQRLTSINDQIAVQQPNLTRFHSRTPPSITIRDYLARIVQYTKPERSCLLLTLHYVDLICARNPSFALSSLTVHRFLIASITCSSKALCDVFCKNTHYARVGGLGLDELNLLEREFLGAIDWRLATTRELIQSYYDSLVLAHPAYALAPLPTPTSTRSSASSASSDGGELEDPPPTAGAGAGAGAGEDSSSASDKSMRSARSVRGHLHLHPRAGAQRAPPPPPQADGQANPNPAPQQQASHAPSRHHPHHPPQHHPPQHHPPQHQQHQQHEQHQQPGQPEPGQPRPAG</sequence>
<feature type="compositionally biased region" description="Basic and acidic residues" evidence="1">
    <location>
        <begin position="40"/>
        <end position="53"/>
    </location>
</feature>
<feature type="region of interest" description="Disordered" evidence="1">
    <location>
        <begin position="1"/>
        <end position="71"/>
    </location>
</feature>
<feature type="compositionally biased region" description="Pro residues" evidence="1">
    <location>
        <begin position="393"/>
        <end position="403"/>
    </location>
</feature>
<dbReference type="EMBL" id="KV423939">
    <property type="protein sequence ID" value="KZT59523.1"/>
    <property type="molecule type" value="Genomic_DNA"/>
</dbReference>
<dbReference type="InterPro" id="IPR036915">
    <property type="entry name" value="Cyclin-like_sf"/>
</dbReference>
<dbReference type="PANTHER" id="PTHR15615:SF117">
    <property type="entry name" value="PHO85 CYCLIN PHO80"/>
    <property type="match status" value="1"/>
</dbReference>